<dbReference type="AlphaFoldDB" id="A0AAD9RZ46"/>
<feature type="compositionally biased region" description="Basic and acidic residues" evidence="6">
    <location>
        <begin position="520"/>
        <end position="538"/>
    </location>
</feature>
<dbReference type="GO" id="GO:0005829">
    <property type="term" value="C:cytosol"/>
    <property type="evidence" value="ECO:0007669"/>
    <property type="project" value="TreeGrafter"/>
</dbReference>
<evidence type="ECO:0000256" key="5">
    <source>
        <dbReference type="SAM" id="Coils"/>
    </source>
</evidence>
<evidence type="ECO:0000256" key="4">
    <source>
        <dbReference type="ARBA" id="ARBA00022803"/>
    </source>
</evidence>
<dbReference type="PANTHER" id="PTHR45984:SF1">
    <property type="entry name" value="SPAG1 AXONEMAL DYNEIN ASSEMBLY FACTOR"/>
    <property type="match status" value="1"/>
</dbReference>
<evidence type="ECO:0000256" key="6">
    <source>
        <dbReference type="SAM" id="MobiDB-lite"/>
    </source>
</evidence>
<keyword evidence="2" id="KW-0963">Cytoplasm</keyword>
<evidence type="ECO:0000256" key="3">
    <source>
        <dbReference type="ARBA" id="ARBA00022737"/>
    </source>
</evidence>
<dbReference type="Pfam" id="PF13877">
    <property type="entry name" value="RPAP3_C"/>
    <property type="match status" value="1"/>
</dbReference>
<keyword evidence="3" id="KW-0677">Repeat</keyword>
<keyword evidence="9" id="KW-1185">Reference proteome</keyword>
<feature type="domain" description="RNA-polymerase II-associated protein 3-like C-terminal" evidence="7">
    <location>
        <begin position="572"/>
        <end position="663"/>
    </location>
</feature>
<keyword evidence="4" id="KW-0802">TPR repeat</keyword>
<dbReference type="InterPro" id="IPR011990">
    <property type="entry name" value="TPR-like_helical_dom_sf"/>
</dbReference>
<dbReference type="InterPro" id="IPR051982">
    <property type="entry name" value="CiliaryAsmbly_MitoImport"/>
</dbReference>
<reference evidence="8" key="2">
    <citation type="journal article" date="2023" name="Commun. Biol.">
        <title>Intrasexual cuticular hydrocarbon dimorphism in a wasp sheds light on hydrocarbon biosynthesis genes in Hymenoptera.</title>
        <authorList>
            <person name="Moris V.C."/>
            <person name="Podsiadlowski L."/>
            <person name="Martin S."/>
            <person name="Oeyen J.P."/>
            <person name="Donath A."/>
            <person name="Petersen M."/>
            <person name="Wilbrandt J."/>
            <person name="Misof B."/>
            <person name="Liedtke D."/>
            <person name="Thamm M."/>
            <person name="Scheiner R."/>
            <person name="Schmitt T."/>
            <person name="Niehuis O."/>
        </authorList>
    </citation>
    <scope>NUCLEOTIDE SEQUENCE</scope>
    <source>
        <strain evidence="8">GBR_01_08_01A</strain>
    </source>
</reference>
<name>A0AAD9RZ46_9HYME</name>
<comment type="subcellular location">
    <subcellularLocation>
        <location evidence="1">Cytoplasm</location>
    </subcellularLocation>
</comment>
<dbReference type="InterPro" id="IPR019734">
    <property type="entry name" value="TPR_rpt"/>
</dbReference>
<accession>A0AAD9RZ46</accession>
<proteinExistence type="predicted"/>
<feature type="region of interest" description="Disordered" evidence="6">
    <location>
        <begin position="520"/>
        <end position="540"/>
    </location>
</feature>
<evidence type="ECO:0000256" key="1">
    <source>
        <dbReference type="ARBA" id="ARBA00004496"/>
    </source>
</evidence>
<dbReference type="GO" id="GO:0031072">
    <property type="term" value="F:heat shock protein binding"/>
    <property type="evidence" value="ECO:0007669"/>
    <property type="project" value="TreeGrafter"/>
</dbReference>
<dbReference type="GO" id="GO:0005739">
    <property type="term" value="C:mitochondrion"/>
    <property type="evidence" value="ECO:0007669"/>
    <property type="project" value="TreeGrafter"/>
</dbReference>
<dbReference type="GO" id="GO:0006626">
    <property type="term" value="P:protein targeting to mitochondrion"/>
    <property type="evidence" value="ECO:0007669"/>
    <property type="project" value="TreeGrafter"/>
</dbReference>
<reference evidence="8" key="1">
    <citation type="submission" date="2021-08" db="EMBL/GenBank/DDBJ databases">
        <authorList>
            <person name="Misof B."/>
            <person name="Oliver O."/>
            <person name="Podsiadlowski L."/>
            <person name="Donath A."/>
            <person name="Peters R."/>
            <person name="Mayer C."/>
            <person name="Rust J."/>
            <person name="Gunkel S."/>
            <person name="Lesny P."/>
            <person name="Martin S."/>
            <person name="Oeyen J.P."/>
            <person name="Petersen M."/>
            <person name="Panagiotis P."/>
            <person name="Wilbrandt J."/>
            <person name="Tanja T."/>
        </authorList>
    </citation>
    <scope>NUCLEOTIDE SEQUENCE</scope>
    <source>
        <strain evidence="8">GBR_01_08_01A</strain>
        <tissue evidence="8">Thorax + abdomen</tissue>
    </source>
</reference>
<comment type="caution">
    <text evidence="8">The sequence shown here is derived from an EMBL/GenBank/DDBJ whole genome shotgun (WGS) entry which is preliminary data.</text>
</comment>
<evidence type="ECO:0000259" key="7">
    <source>
        <dbReference type="Pfam" id="PF13877"/>
    </source>
</evidence>
<dbReference type="SMART" id="SM00028">
    <property type="entry name" value="TPR"/>
    <property type="match status" value="3"/>
</dbReference>
<dbReference type="Proteomes" id="UP001258017">
    <property type="component" value="Unassembled WGS sequence"/>
</dbReference>
<sequence length="689" mass="79034">MVTEGADLITVAKPEKKSLLEKYDISVDNLSYEYISGCTDGKTLERIVKILRSGEEGVYPDLTRHAEERLTAIKPNSMILRKTVPVLTRNMLGPDERKELDDDINDWTREMYCREKNLNEEKTNLTDDPFVLPDVRHVDEISPMKKDTEQKGNANRKSKRLASCDYAAWDKYDVDTEINRIDLQEEREQIKTKEIQRKQKETEEKRKSASKEIALNKSSLTSTEIDLMAERERKKGNEAFRIGDYADALRFYDSSIAINPCPAAYNNRAMTLIKLQRYEDALKDCDTVLLTEERNVKALLRRALCFDHLEKRHEALVDYEAILKLEPANNLAIAGVKKLRKPCDSKKVRMKIEELSSEENDKSEHKRKTDNIAKCIPQSSLDVVKKTTIENTVCVCEKGPGPSHSNKPLPHMKGIYCVRNESKKTSANSSDISRSLMNMNLLSSSKELSTHSQDESLVLTRKQTVPIINKEKSIFSCKTKTDTSVSSSGVVIEEIPNESNAKDAKPNVNSYKTNMSHAMKNDDRAKDKVKSNHDTVDRRKFHPSPRKIEVASKYIQPCRKEKDIFTNLENITSPYEFLRAWQSLKDDNDLQQHARLLRALASKDLNTVIGNKLDGTMFSLILRCLERHFRTSQDRDLVARYLKSLSQLSRFSIVKMFMDNNDKKVLTNVFRFLEEQGSTEVSILREVYA</sequence>
<dbReference type="SUPFAM" id="SSF48452">
    <property type="entry name" value="TPR-like"/>
    <property type="match status" value="1"/>
</dbReference>
<dbReference type="EMBL" id="JAIFRP010000006">
    <property type="protein sequence ID" value="KAK2588280.1"/>
    <property type="molecule type" value="Genomic_DNA"/>
</dbReference>
<keyword evidence="5" id="KW-0175">Coiled coil</keyword>
<gene>
    <name evidence="8" type="ORF">KPH14_004302</name>
</gene>
<evidence type="ECO:0000313" key="8">
    <source>
        <dbReference type="EMBL" id="KAK2588280.1"/>
    </source>
</evidence>
<dbReference type="Gene3D" id="1.25.40.10">
    <property type="entry name" value="Tetratricopeptide repeat domain"/>
    <property type="match status" value="1"/>
</dbReference>
<protein>
    <recommendedName>
        <fullName evidence="7">RNA-polymerase II-associated protein 3-like C-terminal domain-containing protein</fullName>
    </recommendedName>
</protein>
<evidence type="ECO:0000313" key="9">
    <source>
        <dbReference type="Proteomes" id="UP001258017"/>
    </source>
</evidence>
<evidence type="ECO:0000256" key="2">
    <source>
        <dbReference type="ARBA" id="ARBA00022490"/>
    </source>
</evidence>
<dbReference type="PANTHER" id="PTHR45984">
    <property type="entry name" value="RNA (RNA) POLYMERASE II ASSOCIATED PROTEIN HOMOLOG"/>
    <property type="match status" value="1"/>
</dbReference>
<dbReference type="InterPro" id="IPR025986">
    <property type="entry name" value="RPAP3-like_C"/>
</dbReference>
<feature type="coiled-coil region" evidence="5">
    <location>
        <begin position="181"/>
        <end position="212"/>
    </location>
</feature>
<organism evidence="8 9">
    <name type="scientific">Odynerus spinipes</name>
    <dbReference type="NCBI Taxonomy" id="1348599"/>
    <lineage>
        <taxon>Eukaryota</taxon>
        <taxon>Metazoa</taxon>
        <taxon>Ecdysozoa</taxon>
        <taxon>Arthropoda</taxon>
        <taxon>Hexapoda</taxon>
        <taxon>Insecta</taxon>
        <taxon>Pterygota</taxon>
        <taxon>Neoptera</taxon>
        <taxon>Endopterygota</taxon>
        <taxon>Hymenoptera</taxon>
        <taxon>Apocrita</taxon>
        <taxon>Aculeata</taxon>
        <taxon>Vespoidea</taxon>
        <taxon>Vespidae</taxon>
        <taxon>Eumeninae</taxon>
        <taxon>Odynerus</taxon>
    </lineage>
</organism>